<dbReference type="OrthoDB" id="2124108at2759"/>
<dbReference type="EMBL" id="JANBUW010000032">
    <property type="protein sequence ID" value="KAJ2850442.1"/>
    <property type="molecule type" value="Genomic_DNA"/>
</dbReference>
<protein>
    <submittedName>
        <fullName evidence="1">Uncharacterized protein</fullName>
    </submittedName>
</protein>
<accession>A0A9W8I8X4</accession>
<sequence length="337" mass="38452">MSEETGLDDIHGFFQFVGGSDSEGDDGLFVAARDRKQKFDVDQINYTPRIDEDAWFDRSNLDVASWISKHGGLDEILFTVQRLYFKKEYMRAADICRQTINAYTKCADGRQPRIANIREIIDIGACASMQSDDLVSTEYFYDWYLQCGGMNPGYNSFQAKVLTRLGRLEEALQQHILYLEQRQQDAQVWENIGLVLKSLAQQNAELANAQQVFLQLAMASFCRAFLIIFQSKSWKQIDVVIKRRRLQIQRLWLNAIDTAHLLFITVDTSDNAAESESVWLQLQKDCAVDQLQLSSLPSNCSDSLRKSVKWITLQLSTTNISSDYTIDTHDAKGVAEL</sequence>
<keyword evidence="2" id="KW-1185">Reference proteome</keyword>
<reference evidence="1" key="1">
    <citation type="submission" date="2022-07" db="EMBL/GenBank/DDBJ databases">
        <title>Phylogenomic reconstructions and comparative analyses of Kickxellomycotina fungi.</title>
        <authorList>
            <person name="Reynolds N.K."/>
            <person name="Stajich J.E."/>
            <person name="Barry K."/>
            <person name="Grigoriev I.V."/>
            <person name="Crous P."/>
            <person name="Smith M.E."/>
        </authorList>
    </citation>
    <scope>NUCLEOTIDE SEQUENCE</scope>
    <source>
        <strain evidence="1">NRRL 1566</strain>
    </source>
</reference>
<dbReference type="InterPro" id="IPR011990">
    <property type="entry name" value="TPR-like_helical_dom_sf"/>
</dbReference>
<evidence type="ECO:0000313" key="2">
    <source>
        <dbReference type="Proteomes" id="UP001139887"/>
    </source>
</evidence>
<dbReference type="SUPFAM" id="SSF48452">
    <property type="entry name" value="TPR-like"/>
    <property type="match status" value="1"/>
</dbReference>
<comment type="caution">
    <text evidence="1">The sequence shown here is derived from an EMBL/GenBank/DDBJ whole genome shotgun (WGS) entry which is preliminary data.</text>
</comment>
<proteinExistence type="predicted"/>
<dbReference type="Proteomes" id="UP001139887">
    <property type="component" value="Unassembled WGS sequence"/>
</dbReference>
<name>A0A9W8I8X4_9FUNG</name>
<dbReference type="AlphaFoldDB" id="A0A9W8I8X4"/>
<evidence type="ECO:0000313" key="1">
    <source>
        <dbReference type="EMBL" id="KAJ2850442.1"/>
    </source>
</evidence>
<gene>
    <name evidence="1" type="ORF">IWW36_001880</name>
</gene>
<organism evidence="1 2">
    <name type="scientific">Coemansia brasiliensis</name>
    <dbReference type="NCBI Taxonomy" id="2650707"/>
    <lineage>
        <taxon>Eukaryota</taxon>
        <taxon>Fungi</taxon>
        <taxon>Fungi incertae sedis</taxon>
        <taxon>Zoopagomycota</taxon>
        <taxon>Kickxellomycotina</taxon>
        <taxon>Kickxellomycetes</taxon>
        <taxon>Kickxellales</taxon>
        <taxon>Kickxellaceae</taxon>
        <taxon>Coemansia</taxon>
    </lineage>
</organism>